<comment type="caution">
    <text evidence="3">The sequence shown here is derived from an EMBL/GenBank/DDBJ whole genome shotgun (WGS) entry which is preliminary data.</text>
</comment>
<evidence type="ECO:0000313" key="4">
    <source>
        <dbReference type="Proteomes" id="UP000828390"/>
    </source>
</evidence>
<keyword evidence="4" id="KW-1185">Reference proteome</keyword>
<sequence>MISFIQISLVLIFSAAEAAPSLVWGSLRGYAGDEIENLHLTEEVYEEEDNALSMSKDPTDNLAILAGAGNRILKAFAKGLDPDKTPQNVASHQDPNYLLL</sequence>
<proteinExistence type="predicted"/>
<dbReference type="AlphaFoldDB" id="A0A9D4GQV4"/>
<name>A0A9D4GQV4_DREPO</name>
<keyword evidence="2" id="KW-0732">Signal</keyword>
<evidence type="ECO:0000313" key="3">
    <source>
        <dbReference type="EMBL" id="KAH3821664.1"/>
    </source>
</evidence>
<protein>
    <submittedName>
        <fullName evidence="3">Uncharacterized protein</fullName>
    </submittedName>
</protein>
<reference evidence="3" key="1">
    <citation type="journal article" date="2019" name="bioRxiv">
        <title>The Genome of the Zebra Mussel, Dreissena polymorpha: A Resource for Invasive Species Research.</title>
        <authorList>
            <person name="McCartney M.A."/>
            <person name="Auch B."/>
            <person name="Kono T."/>
            <person name="Mallez S."/>
            <person name="Zhang Y."/>
            <person name="Obille A."/>
            <person name="Becker A."/>
            <person name="Abrahante J.E."/>
            <person name="Garbe J."/>
            <person name="Badalamenti J.P."/>
            <person name="Herman A."/>
            <person name="Mangelson H."/>
            <person name="Liachko I."/>
            <person name="Sullivan S."/>
            <person name="Sone E.D."/>
            <person name="Koren S."/>
            <person name="Silverstein K.A.T."/>
            <person name="Beckman K.B."/>
            <person name="Gohl D.M."/>
        </authorList>
    </citation>
    <scope>NUCLEOTIDE SEQUENCE</scope>
    <source>
        <strain evidence="3">Duluth1</strain>
        <tissue evidence="3">Whole animal</tissue>
    </source>
</reference>
<accession>A0A9D4GQV4</accession>
<feature type="region of interest" description="Disordered" evidence="1">
    <location>
        <begin position="81"/>
        <end position="100"/>
    </location>
</feature>
<organism evidence="3 4">
    <name type="scientific">Dreissena polymorpha</name>
    <name type="common">Zebra mussel</name>
    <name type="synonym">Mytilus polymorpha</name>
    <dbReference type="NCBI Taxonomy" id="45954"/>
    <lineage>
        <taxon>Eukaryota</taxon>
        <taxon>Metazoa</taxon>
        <taxon>Spiralia</taxon>
        <taxon>Lophotrochozoa</taxon>
        <taxon>Mollusca</taxon>
        <taxon>Bivalvia</taxon>
        <taxon>Autobranchia</taxon>
        <taxon>Heteroconchia</taxon>
        <taxon>Euheterodonta</taxon>
        <taxon>Imparidentia</taxon>
        <taxon>Neoheterodontei</taxon>
        <taxon>Myida</taxon>
        <taxon>Dreissenoidea</taxon>
        <taxon>Dreissenidae</taxon>
        <taxon>Dreissena</taxon>
    </lineage>
</organism>
<dbReference type="EMBL" id="JAIWYP010000005">
    <property type="protein sequence ID" value="KAH3821664.1"/>
    <property type="molecule type" value="Genomic_DNA"/>
</dbReference>
<gene>
    <name evidence="3" type="ORF">DPMN_123430</name>
</gene>
<dbReference type="Proteomes" id="UP000828390">
    <property type="component" value="Unassembled WGS sequence"/>
</dbReference>
<evidence type="ECO:0000256" key="2">
    <source>
        <dbReference type="SAM" id="SignalP"/>
    </source>
</evidence>
<feature type="chain" id="PRO_5039677368" evidence="2">
    <location>
        <begin position="19"/>
        <end position="100"/>
    </location>
</feature>
<feature type="signal peptide" evidence="2">
    <location>
        <begin position="1"/>
        <end position="18"/>
    </location>
</feature>
<feature type="compositionally biased region" description="Polar residues" evidence="1">
    <location>
        <begin position="85"/>
        <end position="94"/>
    </location>
</feature>
<reference evidence="3" key="2">
    <citation type="submission" date="2020-11" db="EMBL/GenBank/DDBJ databases">
        <authorList>
            <person name="McCartney M.A."/>
            <person name="Auch B."/>
            <person name="Kono T."/>
            <person name="Mallez S."/>
            <person name="Becker A."/>
            <person name="Gohl D.M."/>
            <person name="Silverstein K.A.T."/>
            <person name="Koren S."/>
            <person name="Bechman K.B."/>
            <person name="Herman A."/>
            <person name="Abrahante J.E."/>
            <person name="Garbe J."/>
        </authorList>
    </citation>
    <scope>NUCLEOTIDE SEQUENCE</scope>
    <source>
        <strain evidence="3">Duluth1</strain>
        <tissue evidence="3">Whole animal</tissue>
    </source>
</reference>
<evidence type="ECO:0000256" key="1">
    <source>
        <dbReference type="SAM" id="MobiDB-lite"/>
    </source>
</evidence>